<evidence type="ECO:0000256" key="1">
    <source>
        <dbReference type="SAM" id="MobiDB-lite"/>
    </source>
</evidence>
<feature type="compositionally biased region" description="Basic and acidic residues" evidence="1">
    <location>
        <begin position="98"/>
        <end position="107"/>
    </location>
</feature>
<keyword evidence="3" id="KW-1185">Reference proteome</keyword>
<gene>
    <name evidence="2" type="ORF">BGZ99_010182</name>
</gene>
<dbReference type="Proteomes" id="UP000738325">
    <property type="component" value="Unassembled WGS sequence"/>
</dbReference>
<feature type="region of interest" description="Disordered" evidence="1">
    <location>
        <begin position="29"/>
        <end position="107"/>
    </location>
</feature>
<feature type="region of interest" description="Disordered" evidence="1">
    <location>
        <begin position="154"/>
        <end position="193"/>
    </location>
</feature>
<evidence type="ECO:0000313" key="3">
    <source>
        <dbReference type="Proteomes" id="UP000738325"/>
    </source>
</evidence>
<organism evidence="2 3">
    <name type="scientific">Dissophora globulifera</name>
    <dbReference type="NCBI Taxonomy" id="979702"/>
    <lineage>
        <taxon>Eukaryota</taxon>
        <taxon>Fungi</taxon>
        <taxon>Fungi incertae sedis</taxon>
        <taxon>Mucoromycota</taxon>
        <taxon>Mortierellomycotina</taxon>
        <taxon>Mortierellomycetes</taxon>
        <taxon>Mortierellales</taxon>
        <taxon>Mortierellaceae</taxon>
        <taxon>Dissophora</taxon>
    </lineage>
</organism>
<feature type="compositionally biased region" description="Basic and acidic residues" evidence="1">
    <location>
        <begin position="37"/>
        <end position="53"/>
    </location>
</feature>
<feature type="compositionally biased region" description="Polar residues" evidence="1">
    <location>
        <begin position="83"/>
        <end position="96"/>
    </location>
</feature>
<name>A0A9P6UL97_9FUNG</name>
<dbReference type="AlphaFoldDB" id="A0A9P6UL97"/>
<reference evidence="2" key="1">
    <citation type="journal article" date="2020" name="Fungal Divers.">
        <title>Resolving the Mortierellaceae phylogeny through synthesis of multi-gene phylogenetics and phylogenomics.</title>
        <authorList>
            <person name="Vandepol N."/>
            <person name="Liber J."/>
            <person name="Desiro A."/>
            <person name="Na H."/>
            <person name="Kennedy M."/>
            <person name="Barry K."/>
            <person name="Grigoriev I.V."/>
            <person name="Miller A.N."/>
            <person name="O'Donnell K."/>
            <person name="Stajich J.E."/>
            <person name="Bonito G."/>
        </authorList>
    </citation>
    <scope>NUCLEOTIDE SEQUENCE</scope>
    <source>
        <strain evidence="2">REB-010B</strain>
    </source>
</reference>
<sequence>MTTRSWRGTSMPLKGDAYMYLLNRSRGTVSGPWSVKSHADEHVGENPKKDENFKNGFRSKGCNDDSDGDIDDERWPKEDEASTDGNNFQYNPGEEQQWQDKEGDWDPTKDKALACSVTESYSTLELIIREEQHEMLKRLLSEVCQKRNCNNHVHHKEDRATQSSKLIKRGRDEDDERNDRVEDTSGVGSRKKTKVTATYITVARTKAI</sequence>
<dbReference type="EMBL" id="JAAAIP010000928">
    <property type="protein sequence ID" value="KAG0311408.1"/>
    <property type="molecule type" value="Genomic_DNA"/>
</dbReference>
<feature type="compositionally biased region" description="Basic and acidic residues" evidence="1">
    <location>
        <begin position="169"/>
        <end position="183"/>
    </location>
</feature>
<accession>A0A9P6UL97</accession>
<proteinExistence type="predicted"/>
<evidence type="ECO:0000313" key="2">
    <source>
        <dbReference type="EMBL" id="KAG0311408.1"/>
    </source>
</evidence>
<protein>
    <submittedName>
        <fullName evidence="2">Uncharacterized protein</fullName>
    </submittedName>
</protein>
<comment type="caution">
    <text evidence="2">The sequence shown here is derived from an EMBL/GenBank/DDBJ whole genome shotgun (WGS) entry which is preliminary data.</text>
</comment>